<organism evidence="9 10">
    <name type="scientific">Plakobranchus ocellatus</name>
    <dbReference type="NCBI Taxonomy" id="259542"/>
    <lineage>
        <taxon>Eukaryota</taxon>
        <taxon>Metazoa</taxon>
        <taxon>Spiralia</taxon>
        <taxon>Lophotrochozoa</taxon>
        <taxon>Mollusca</taxon>
        <taxon>Gastropoda</taxon>
        <taxon>Heterobranchia</taxon>
        <taxon>Euthyneura</taxon>
        <taxon>Panpulmonata</taxon>
        <taxon>Sacoglossa</taxon>
        <taxon>Placobranchoidea</taxon>
        <taxon>Plakobranchidae</taxon>
        <taxon>Plakobranchus</taxon>
    </lineage>
</organism>
<dbReference type="PANTHER" id="PTHR12385:SF14">
    <property type="entry name" value="CHOLINE TRANSPORTER-LIKE 2"/>
    <property type="match status" value="1"/>
</dbReference>
<evidence type="ECO:0000256" key="3">
    <source>
        <dbReference type="ARBA" id="ARBA00022692"/>
    </source>
</evidence>
<reference evidence="9 10" key="1">
    <citation type="journal article" date="2021" name="Elife">
        <title>Chloroplast acquisition without the gene transfer in kleptoplastic sea slugs, Plakobranchus ocellatus.</title>
        <authorList>
            <person name="Maeda T."/>
            <person name="Takahashi S."/>
            <person name="Yoshida T."/>
            <person name="Shimamura S."/>
            <person name="Takaki Y."/>
            <person name="Nagai Y."/>
            <person name="Toyoda A."/>
            <person name="Suzuki Y."/>
            <person name="Arimoto A."/>
            <person name="Ishii H."/>
            <person name="Satoh N."/>
            <person name="Nishiyama T."/>
            <person name="Hasebe M."/>
            <person name="Maruyama T."/>
            <person name="Minagawa J."/>
            <person name="Obokata J."/>
            <person name="Shigenobu S."/>
        </authorList>
    </citation>
    <scope>NUCLEOTIDE SEQUENCE [LARGE SCALE GENOMIC DNA]</scope>
</reference>
<proteinExistence type="inferred from homology"/>
<protein>
    <recommendedName>
        <fullName evidence="7">Choline transporter-like protein</fullName>
    </recommendedName>
</protein>
<keyword evidence="4 7" id="KW-1133">Transmembrane helix</keyword>
<keyword evidence="10" id="KW-1185">Reference proteome</keyword>
<comment type="similarity">
    <text evidence="2 7">Belongs to the CTL (choline transporter-like) family.</text>
</comment>
<feature type="transmembrane region" description="Helical" evidence="7">
    <location>
        <begin position="344"/>
        <end position="366"/>
    </location>
</feature>
<dbReference type="EMBL" id="BLXT01006168">
    <property type="protein sequence ID" value="GFO29551.1"/>
    <property type="molecule type" value="Genomic_DNA"/>
</dbReference>
<feature type="transmembrane region" description="Helical" evidence="7">
    <location>
        <begin position="259"/>
        <end position="281"/>
    </location>
</feature>
<feature type="region of interest" description="Disordered" evidence="8">
    <location>
        <begin position="1"/>
        <end position="35"/>
    </location>
</feature>
<feature type="transmembrane region" description="Helical" evidence="7">
    <location>
        <begin position="48"/>
        <end position="70"/>
    </location>
</feature>
<feature type="transmembrane region" description="Helical" evidence="7">
    <location>
        <begin position="288"/>
        <end position="309"/>
    </location>
</feature>
<sequence length="463" mass="51364">MACCSGGDDQVTKVEESNTGEEKKDYGQPKQYDPNFKGPMKNRSCTDIICCAIFLTCVTGMLCCSIIGFARGDPIKLVYPTDSFGNICGTGDFEDKKFLFFFDLLKCAQTGAAVVTVGCPTPQICVSECPSSYWTYAQTIFYEQGGSPLASERAKMLCKYSVDPYSAAKTVTQYVEDEDCAAYYVKTTSVINRCIPSIFKEITSLAADLVYEVGTDNFTVSDDGGGAVTGSELSDGSYYLALFYEAREFVELVYKDVLAAWWMILVGIVIAVAICMLWIVLMRYIAGYMVWATIIGVFAIVIFAVYYSFDTYYDLKKLNATEEYGFSEAFTLNFSYYLNLKKTWLAFGCTSATVLAILTILFIFLVKRICIAIELIKEASRAVGNMFSTLFWPIIPFFLQVTFFVYWAASALFVASMGSSDYYSNSTNTSTDGVNYYLERVPCEPDSSTLGSACDFVKYGGDE</sequence>
<evidence type="ECO:0000313" key="10">
    <source>
        <dbReference type="Proteomes" id="UP000735302"/>
    </source>
</evidence>
<evidence type="ECO:0000313" key="9">
    <source>
        <dbReference type="EMBL" id="GFO29551.1"/>
    </source>
</evidence>
<name>A0AAV4CDY4_9GAST</name>
<keyword evidence="6" id="KW-0325">Glycoprotein</keyword>
<comment type="subcellular location">
    <subcellularLocation>
        <location evidence="7">Cell membrane</location>
        <topology evidence="7">Multi-pass membrane protein</topology>
    </subcellularLocation>
    <subcellularLocation>
        <location evidence="1">Membrane</location>
        <topology evidence="1">Multi-pass membrane protein</topology>
    </subcellularLocation>
</comment>
<evidence type="ECO:0000256" key="2">
    <source>
        <dbReference type="ARBA" id="ARBA00007168"/>
    </source>
</evidence>
<dbReference type="GO" id="GO:0022857">
    <property type="term" value="F:transmembrane transporter activity"/>
    <property type="evidence" value="ECO:0007669"/>
    <property type="project" value="UniProtKB-UniRule"/>
</dbReference>
<dbReference type="InterPro" id="IPR007603">
    <property type="entry name" value="Choline_transptr-like"/>
</dbReference>
<evidence type="ECO:0000256" key="4">
    <source>
        <dbReference type="ARBA" id="ARBA00022989"/>
    </source>
</evidence>
<dbReference type="Pfam" id="PF04515">
    <property type="entry name" value="Choline_transpo"/>
    <property type="match status" value="1"/>
</dbReference>
<keyword evidence="3 7" id="KW-0812">Transmembrane</keyword>
<comment type="function">
    <text evidence="7">Choline transporter.</text>
</comment>
<gene>
    <name evidence="9" type="ORF">PoB_005605600</name>
</gene>
<evidence type="ECO:0000256" key="8">
    <source>
        <dbReference type="SAM" id="MobiDB-lite"/>
    </source>
</evidence>
<feature type="compositionally biased region" description="Basic and acidic residues" evidence="8">
    <location>
        <begin position="10"/>
        <end position="27"/>
    </location>
</feature>
<keyword evidence="5 7" id="KW-0472">Membrane</keyword>
<dbReference type="Proteomes" id="UP000735302">
    <property type="component" value="Unassembled WGS sequence"/>
</dbReference>
<evidence type="ECO:0000256" key="7">
    <source>
        <dbReference type="RuleBase" id="RU368066"/>
    </source>
</evidence>
<feature type="transmembrane region" description="Helical" evidence="7">
    <location>
        <begin position="387"/>
        <end position="409"/>
    </location>
</feature>
<dbReference type="PANTHER" id="PTHR12385">
    <property type="entry name" value="CHOLINE TRANSPORTER-LIKE (SLC FAMILY 44)"/>
    <property type="match status" value="1"/>
</dbReference>
<comment type="caution">
    <text evidence="7">Lacks conserved residue(s) required for the propagation of feature annotation.</text>
</comment>
<evidence type="ECO:0000256" key="6">
    <source>
        <dbReference type="ARBA" id="ARBA00023180"/>
    </source>
</evidence>
<evidence type="ECO:0000256" key="1">
    <source>
        <dbReference type="ARBA" id="ARBA00004141"/>
    </source>
</evidence>
<accession>A0AAV4CDY4</accession>
<dbReference type="AlphaFoldDB" id="A0AAV4CDY4"/>
<dbReference type="GO" id="GO:0005886">
    <property type="term" value="C:plasma membrane"/>
    <property type="evidence" value="ECO:0007669"/>
    <property type="project" value="UniProtKB-SubCell"/>
</dbReference>
<evidence type="ECO:0000256" key="5">
    <source>
        <dbReference type="ARBA" id="ARBA00023136"/>
    </source>
</evidence>
<comment type="caution">
    <text evidence="9">The sequence shown here is derived from an EMBL/GenBank/DDBJ whole genome shotgun (WGS) entry which is preliminary data.</text>
</comment>